<protein>
    <submittedName>
        <fullName evidence="2">Uncharacterized protein</fullName>
    </submittedName>
</protein>
<dbReference type="RefSeq" id="WP_091221768.1">
    <property type="nucleotide sequence ID" value="NZ_FNHE01000010.1"/>
</dbReference>
<dbReference type="OrthoDB" id="5194127at2"/>
<evidence type="ECO:0000313" key="3">
    <source>
        <dbReference type="Proteomes" id="UP000198680"/>
    </source>
</evidence>
<dbReference type="STRING" id="1137991.SAMN05660642_03720"/>
<dbReference type="Proteomes" id="UP000198680">
    <property type="component" value="Unassembled WGS sequence"/>
</dbReference>
<dbReference type="EMBL" id="FNHE01000010">
    <property type="protein sequence ID" value="SDM96438.1"/>
    <property type="molecule type" value="Genomic_DNA"/>
</dbReference>
<evidence type="ECO:0000313" key="2">
    <source>
        <dbReference type="EMBL" id="SDM96438.1"/>
    </source>
</evidence>
<organism evidence="2 3">
    <name type="scientific">Geodermatophilus siccatus</name>
    <dbReference type="NCBI Taxonomy" id="1137991"/>
    <lineage>
        <taxon>Bacteria</taxon>
        <taxon>Bacillati</taxon>
        <taxon>Actinomycetota</taxon>
        <taxon>Actinomycetes</taxon>
        <taxon>Geodermatophilales</taxon>
        <taxon>Geodermatophilaceae</taxon>
        <taxon>Geodermatophilus</taxon>
    </lineage>
</organism>
<reference evidence="3" key="1">
    <citation type="submission" date="2016-10" db="EMBL/GenBank/DDBJ databases">
        <authorList>
            <person name="Varghese N."/>
            <person name="Submissions S."/>
        </authorList>
    </citation>
    <scope>NUCLEOTIDE SEQUENCE [LARGE SCALE GENOMIC DNA]</scope>
    <source>
        <strain evidence="3">DSM 45419</strain>
    </source>
</reference>
<accession>A0A1G9XI47</accession>
<feature type="compositionally biased region" description="Basic and acidic residues" evidence="1">
    <location>
        <begin position="30"/>
        <end position="42"/>
    </location>
</feature>
<sequence>MSESDDTGYRESPDTTDGPSASNLVDGVPGEDRSDGGERDEVTLTTDEDAQRDDGTVRPGNVPD</sequence>
<name>A0A1G9XI47_9ACTN</name>
<dbReference type="AlphaFoldDB" id="A0A1G9XI47"/>
<evidence type="ECO:0000256" key="1">
    <source>
        <dbReference type="SAM" id="MobiDB-lite"/>
    </source>
</evidence>
<gene>
    <name evidence="2" type="ORF">SAMN05660642_03720</name>
</gene>
<proteinExistence type="predicted"/>
<feature type="region of interest" description="Disordered" evidence="1">
    <location>
        <begin position="1"/>
        <end position="64"/>
    </location>
</feature>
<keyword evidence="3" id="KW-1185">Reference proteome</keyword>